<organism evidence="2 3">
    <name type="scientific">Candidatus Pullichristensenella stercorigallinarum</name>
    <dbReference type="NCBI Taxonomy" id="2840909"/>
    <lineage>
        <taxon>Bacteria</taxon>
        <taxon>Bacillati</taxon>
        <taxon>Bacillota</taxon>
        <taxon>Clostridia</taxon>
        <taxon>Candidatus Pullichristensenella</taxon>
    </lineage>
</organism>
<keyword evidence="1" id="KW-0472">Membrane</keyword>
<dbReference type="AlphaFoldDB" id="A0A9D1CVW0"/>
<reference evidence="2" key="1">
    <citation type="submission" date="2020-10" db="EMBL/GenBank/DDBJ databases">
        <authorList>
            <person name="Gilroy R."/>
        </authorList>
    </citation>
    <scope>NUCLEOTIDE SEQUENCE</scope>
    <source>
        <strain evidence="2">ChiSjej6B24-2974</strain>
    </source>
</reference>
<comment type="caution">
    <text evidence="2">The sequence shown here is derived from an EMBL/GenBank/DDBJ whole genome shotgun (WGS) entry which is preliminary data.</text>
</comment>
<dbReference type="InterPro" id="IPR014509">
    <property type="entry name" value="YjdF-like"/>
</dbReference>
<sequence>MQSAIERDERFRPITLVTKILYALFSAWLVISGAVRGDMYRLVMGIGTYFLYPLFWAIYKIFRWKPGYQLEFCVYVFTFLAYPLGGTAEFYQKIQGFDKVAHTLSGVFVAMLALTLFLYLERKRPLREHSVPTAVLFVFFASMAVAGLFELCEWAAAAITGRDLQHVLGTGVNDTMQDMLVCLIGTLLFCPLIPRFYRGGYDPLTGAVAGFLGKNGLCAADN</sequence>
<gene>
    <name evidence="2" type="ORF">IAA52_02645</name>
</gene>
<protein>
    <submittedName>
        <fullName evidence="2">DUF2238 domain-containing protein</fullName>
    </submittedName>
</protein>
<dbReference type="Proteomes" id="UP000824260">
    <property type="component" value="Unassembled WGS sequence"/>
</dbReference>
<accession>A0A9D1CVW0</accession>
<feature type="transmembrane region" description="Helical" evidence="1">
    <location>
        <begin position="74"/>
        <end position="94"/>
    </location>
</feature>
<dbReference type="Pfam" id="PF09997">
    <property type="entry name" value="DUF2238"/>
    <property type="match status" value="1"/>
</dbReference>
<feature type="transmembrane region" description="Helical" evidence="1">
    <location>
        <begin position="176"/>
        <end position="194"/>
    </location>
</feature>
<evidence type="ECO:0000313" key="2">
    <source>
        <dbReference type="EMBL" id="HIQ81983.1"/>
    </source>
</evidence>
<evidence type="ECO:0000313" key="3">
    <source>
        <dbReference type="Proteomes" id="UP000824260"/>
    </source>
</evidence>
<reference evidence="2" key="2">
    <citation type="journal article" date="2021" name="PeerJ">
        <title>Extensive microbial diversity within the chicken gut microbiome revealed by metagenomics and culture.</title>
        <authorList>
            <person name="Gilroy R."/>
            <person name="Ravi A."/>
            <person name="Getino M."/>
            <person name="Pursley I."/>
            <person name="Horton D.L."/>
            <person name="Alikhan N.F."/>
            <person name="Baker D."/>
            <person name="Gharbi K."/>
            <person name="Hall N."/>
            <person name="Watson M."/>
            <person name="Adriaenssens E.M."/>
            <person name="Foster-Nyarko E."/>
            <person name="Jarju S."/>
            <person name="Secka A."/>
            <person name="Antonio M."/>
            <person name="Oren A."/>
            <person name="Chaudhuri R.R."/>
            <person name="La Ragione R."/>
            <person name="Hildebrand F."/>
            <person name="Pallen M.J."/>
        </authorList>
    </citation>
    <scope>NUCLEOTIDE SEQUENCE</scope>
    <source>
        <strain evidence="2">ChiSjej6B24-2974</strain>
    </source>
</reference>
<feature type="transmembrane region" description="Helical" evidence="1">
    <location>
        <begin position="20"/>
        <end position="36"/>
    </location>
</feature>
<keyword evidence="1" id="KW-0812">Transmembrane</keyword>
<feature type="transmembrane region" description="Helical" evidence="1">
    <location>
        <begin position="100"/>
        <end position="120"/>
    </location>
</feature>
<keyword evidence="1" id="KW-1133">Transmembrane helix</keyword>
<name>A0A9D1CVW0_9FIRM</name>
<evidence type="ECO:0000256" key="1">
    <source>
        <dbReference type="SAM" id="Phobius"/>
    </source>
</evidence>
<dbReference type="EMBL" id="DVFZ01000028">
    <property type="protein sequence ID" value="HIQ81983.1"/>
    <property type="molecule type" value="Genomic_DNA"/>
</dbReference>
<feature type="transmembrane region" description="Helical" evidence="1">
    <location>
        <begin position="42"/>
        <end position="62"/>
    </location>
</feature>
<feature type="transmembrane region" description="Helical" evidence="1">
    <location>
        <begin position="132"/>
        <end position="156"/>
    </location>
</feature>
<proteinExistence type="predicted"/>